<accession>A0A242K013</accession>
<evidence type="ECO:0000313" key="7">
    <source>
        <dbReference type="Proteomes" id="UP000195141"/>
    </source>
</evidence>
<dbReference type="RefSeq" id="WP_086350808.1">
    <property type="nucleotide sequence ID" value="NZ_CP147247.1"/>
</dbReference>
<dbReference type="InterPro" id="IPR001360">
    <property type="entry name" value="Glyco_hydro_1"/>
</dbReference>
<dbReference type="FunFam" id="3.20.20.80:FF:000004">
    <property type="entry name" value="Beta-glucosidase 6-phospho-beta-glucosidase"/>
    <property type="match status" value="1"/>
</dbReference>
<dbReference type="Gene3D" id="3.20.20.80">
    <property type="entry name" value="Glycosidases"/>
    <property type="match status" value="1"/>
</dbReference>
<gene>
    <name evidence="6" type="ORF">A5888_003234</name>
    <name evidence="5" type="ORF">A5888_003821</name>
</gene>
<keyword evidence="2" id="KW-0378">Hydrolase</keyword>
<comment type="similarity">
    <text evidence="1 4">Belongs to the glycosyl hydrolase 1 family.</text>
</comment>
<dbReference type="EMBL" id="CP147247">
    <property type="protein sequence ID" value="WYJ91466.1"/>
    <property type="molecule type" value="Genomic_DNA"/>
</dbReference>
<dbReference type="InterPro" id="IPR033132">
    <property type="entry name" value="GH_1_N_CS"/>
</dbReference>
<proteinExistence type="inferred from homology"/>
<organism evidence="5">
    <name type="scientific">Candidatus Enterococcus clewellii</name>
    <dbReference type="NCBI Taxonomy" id="1834193"/>
    <lineage>
        <taxon>Bacteria</taxon>
        <taxon>Bacillati</taxon>
        <taxon>Bacillota</taxon>
        <taxon>Bacilli</taxon>
        <taxon>Lactobacillales</taxon>
        <taxon>Enterococcaceae</taxon>
        <taxon>Enterococcus</taxon>
    </lineage>
</organism>
<reference evidence="6" key="3">
    <citation type="submission" date="2024-03" db="EMBL/GenBank/DDBJ databases">
        <title>The Genome Sequence of Enterococcus sp. DIV0242b.</title>
        <authorList>
            <consortium name="The Broad Institute Genomics Platform"/>
            <consortium name="The Broad Institute Microbial Omics Core"/>
            <consortium name="The Broad Institute Genomic Center for Infectious Diseases"/>
            <person name="Earl A."/>
            <person name="Manson A."/>
            <person name="Gilmore M."/>
            <person name="Schwartman J."/>
            <person name="Shea T."/>
            <person name="Abouelleil A."/>
            <person name="Cao P."/>
            <person name="Chapman S."/>
            <person name="Cusick C."/>
            <person name="Young S."/>
            <person name="Neafsey D."/>
            <person name="Nusbaum C."/>
            <person name="Birren B."/>
        </authorList>
    </citation>
    <scope>NUCLEOTIDE SEQUENCE</scope>
    <source>
        <strain evidence="6">9E7_DIV0242</strain>
    </source>
</reference>
<dbReference type="GO" id="GO:0008422">
    <property type="term" value="F:beta-glucosidase activity"/>
    <property type="evidence" value="ECO:0007669"/>
    <property type="project" value="TreeGrafter"/>
</dbReference>
<dbReference type="PANTHER" id="PTHR10353:SF122">
    <property type="entry name" value="6-PHOSPHO-BETA-GLUCOSIDASE ASCB-RELATED"/>
    <property type="match status" value="1"/>
</dbReference>
<reference evidence="6" key="2">
    <citation type="submission" date="2017-05" db="EMBL/GenBank/DDBJ databases">
        <authorList>
            <consortium name="The Broad Institute Genomics Platform"/>
            <consortium name="The Broad Institute Genomic Center for Infectious Diseases"/>
            <person name="Earl A."/>
            <person name="Manson A."/>
            <person name="Schwartman J."/>
            <person name="Gilmore M."/>
            <person name="Abouelleil A."/>
            <person name="Cao P."/>
            <person name="Chapman S."/>
            <person name="Cusick C."/>
            <person name="Shea T."/>
            <person name="Young S."/>
            <person name="Neafsey D."/>
            <person name="Nusbaum C."/>
            <person name="Birren B."/>
        </authorList>
    </citation>
    <scope>NUCLEOTIDE SEQUENCE</scope>
    <source>
        <strain evidence="6">9E7_DIV0242</strain>
    </source>
</reference>
<dbReference type="GO" id="GO:0005829">
    <property type="term" value="C:cytosol"/>
    <property type="evidence" value="ECO:0007669"/>
    <property type="project" value="TreeGrafter"/>
</dbReference>
<dbReference type="PANTHER" id="PTHR10353">
    <property type="entry name" value="GLYCOSYL HYDROLASE"/>
    <property type="match status" value="1"/>
</dbReference>
<dbReference type="SUPFAM" id="SSF51445">
    <property type="entry name" value="(Trans)glycosidases"/>
    <property type="match status" value="1"/>
</dbReference>
<dbReference type="Proteomes" id="UP000195141">
    <property type="component" value="Chromosome"/>
</dbReference>
<keyword evidence="3" id="KW-0326">Glycosidase</keyword>
<evidence type="ECO:0000256" key="4">
    <source>
        <dbReference type="RuleBase" id="RU003690"/>
    </source>
</evidence>
<evidence type="ECO:0000313" key="5">
    <source>
        <dbReference type="EMBL" id="OTP10523.1"/>
    </source>
</evidence>
<evidence type="ECO:0000256" key="1">
    <source>
        <dbReference type="ARBA" id="ARBA00010838"/>
    </source>
</evidence>
<reference evidence="5" key="1">
    <citation type="submission" date="2017-05" db="EMBL/GenBank/DDBJ databases">
        <title>The Genome Sequence of Enterococcus sp. 9E7_DIV0242.</title>
        <authorList>
            <consortium name="The Broad Institute Genomics Platform"/>
            <consortium name="The Broad Institute Genomic Center for Infectious Diseases"/>
            <person name="Earl A."/>
            <person name="Manson A."/>
            <person name="Schwartman J."/>
            <person name="Gilmore M."/>
            <person name="Abouelleil A."/>
            <person name="Cao P."/>
            <person name="Chapman S."/>
            <person name="Cusick C."/>
            <person name="Shea T."/>
            <person name="Young S."/>
            <person name="Neafsey D."/>
            <person name="Nusbaum C."/>
            <person name="Birren B."/>
        </authorList>
    </citation>
    <scope>NUCLEOTIDE SEQUENCE [LARGE SCALE GENOMIC DNA]</scope>
    <source>
        <strain evidence="5">9E7_DIV0242</strain>
    </source>
</reference>
<dbReference type="PROSITE" id="PS00653">
    <property type="entry name" value="GLYCOSYL_HYDROL_F1_2"/>
    <property type="match status" value="1"/>
</dbReference>
<evidence type="ECO:0000256" key="3">
    <source>
        <dbReference type="ARBA" id="ARBA00023295"/>
    </source>
</evidence>
<keyword evidence="7" id="KW-1185">Reference proteome</keyword>
<dbReference type="GO" id="GO:0016052">
    <property type="term" value="P:carbohydrate catabolic process"/>
    <property type="evidence" value="ECO:0007669"/>
    <property type="project" value="TreeGrafter"/>
</dbReference>
<evidence type="ECO:0000313" key="6">
    <source>
        <dbReference type="EMBL" id="WYJ91466.1"/>
    </source>
</evidence>
<dbReference type="OrthoDB" id="1637462at2"/>
<dbReference type="InterPro" id="IPR017853">
    <property type="entry name" value="GH"/>
</dbReference>
<protein>
    <submittedName>
        <fullName evidence="6">6-phospho-beta-glucosidase</fullName>
    </submittedName>
</protein>
<dbReference type="EMBL" id="NGMM01000008">
    <property type="protein sequence ID" value="OTP10523.1"/>
    <property type="molecule type" value="Genomic_DNA"/>
</dbReference>
<dbReference type="PRINTS" id="PR00131">
    <property type="entry name" value="GLHYDRLASE1"/>
</dbReference>
<dbReference type="Pfam" id="PF00232">
    <property type="entry name" value="Glyco_hydro_1"/>
    <property type="match status" value="1"/>
</dbReference>
<dbReference type="AlphaFoldDB" id="A0A242K013"/>
<evidence type="ECO:0000256" key="2">
    <source>
        <dbReference type="ARBA" id="ARBA00022801"/>
    </source>
</evidence>
<sequence>MRKAYTEKFPENFLWGGAAAANQIEGGWDEGGKGRDFTSYCVNGIMDWNPMKAKSMNYHPGRDSIDFYHRYKEDIKLFAEMGFKVFRTSIHWTRIFPTGEEAEPNEAGLDFYDRLFDELLKYNIQPLITISHYEMPVTLVEKYGGWRSRKLIPLFEKYCETIFNRYKDKVKLWLTFNELNNMRRNPEYVGGIIPKPGENKMQAIYQASHHMFVANSKAIKLCHEIIPDAKIGAMCSLSNIYPHNCDPVAVFETQDCRRRSLFYPDVMFKGYYPTYINRLWKEHDVDVKMEEGDLELIARYRNEFLAFSYYRTTTHEVGQPYFGDTGGDFGSPNPFLETSDWGWQIDPLGFRFTLNELWDRYQVPLFPVENGLGAKDIVEDGKIHDEYRISYLHDHLVALKEAIKDGVEIMGYAYWGPIDMLSAGTFEMAKRYGFIYVDKDNEGNGTLQRLKKDSFDYYKQVIESNGEQLELPEKLLR</sequence>
<name>A0A242K013_9ENTE</name>